<keyword evidence="1" id="KW-0479">Metal-binding</keyword>
<feature type="transmembrane region" description="Helical" evidence="6">
    <location>
        <begin position="593"/>
        <end position="610"/>
    </location>
</feature>
<evidence type="ECO:0000259" key="7">
    <source>
        <dbReference type="PROSITE" id="PS50950"/>
    </source>
</evidence>
<evidence type="ECO:0000313" key="8">
    <source>
        <dbReference type="EMBL" id="CAC5362802.1"/>
    </source>
</evidence>
<keyword evidence="6" id="KW-0472">Membrane</keyword>
<dbReference type="PANTHER" id="PTHR23080:SF133">
    <property type="entry name" value="SI:CH211-262I1.5-RELATED"/>
    <property type="match status" value="1"/>
</dbReference>
<dbReference type="Pfam" id="PF13613">
    <property type="entry name" value="HTH_Tnp_4"/>
    <property type="match status" value="1"/>
</dbReference>
<dbReference type="GO" id="GO:0003677">
    <property type="term" value="F:DNA binding"/>
    <property type="evidence" value="ECO:0007669"/>
    <property type="project" value="UniProtKB-UniRule"/>
</dbReference>
<dbReference type="EMBL" id="CACVKT020000762">
    <property type="protein sequence ID" value="CAC5362802.1"/>
    <property type="molecule type" value="Genomic_DNA"/>
</dbReference>
<evidence type="ECO:0000256" key="3">
    <source>
        <dbReference type="ARBA" id="ARBA00022833"/>
    </source>
</evidence>
<proteinExistence type="predicted"/>
<name>A0A6J8A5S8_MYTCO</name>
<evidence type="ECO:0000256" key="5">
    <source>
        <dbReference type="PROSITE-ProRule" id="PRU00309"/>
    </source>
</evidence>
<keyword evidence="6" id="KW-1133">Transmembrane helix</keyword>
<dbReference type="SUPFAM" id="SSF57716">
    <property type="entry name" value="Glucocorticoid receptor-like (DNA-binding domain)"/>
    <property type="match status" value="1"/>
</dbReference>
<evidence type="ECO:0000256" key="6">
    <source>
        <dbReference type="SAM" id="Phobius"/>
    </source>
</evidence>
<protein>
    <recommendedName>
        <fullName evidence="7">THAP-type domain-containing protein</fullName>
    </recommendedName>
</protein>
<keyword evidence="9" id="KW-1185">Reference proteome</keyword>
<dbReference type="InterPro" id="IPR006612">
    <property type="entry name" value="THAP_Znf"/>
</dbReference>
<evidence type="ECO:0000256" key="2">
    <source>
        <dbReference type="ARBA" id="ARBA00022771"/>
    </source>
</evidence>
<keyword evidence="3" id="KW-0862">Zinc</keyword>
<keyword evidence="6" id="KW-0812">Transmembrane</keyword>
<evidence type="ECO:0000256" key="1">
    <source>
        <dbReference type="ARBA" id="ARBA00022723"/>
    </source>
</evidence>
<dbReference type="Pfam" id="PF05485">
    <property type="entry name" value="THAP"/>
    <property type="match status" value="1"/>
</dbReference>
<dbReference type="SMART" id="SM00980">
    <property type="entry name" value="THAP"/>
    <property type="match status" value="1"/>
</dbReference>
<reference evidence="8 9" key="1">
    <citation type="submission" date="2020-06" db="EMBL/GenBank/DDBJ databases">
        <authorList>
            <person name="Li R."/>
            <person name="Bekaert M."/>
        </authorList>
    </citation>
    <scope>NUCLEOTIDE SEQUENCE [LARGE SCALE GENOMIC DNA]</scope>
    <source>
        <strain evidence="9">wild</strain>
    </source>
</reference>
<dbReference type="OrthoDB" id="10252017at2759"/>
<evidence type="ECO:0000313" key="9">
    <source>
        <dbReference type="Proteomes" id="UP000507470"/>
    </source>
</evidence>
<feature type="transmembrane region" description="Helical" evidence="6">
    <location>
        <begin position="674"/>
        <end position="691"/>
    </location>
</feature>
<feature type="transmembrane region" description="Helical" evidence="6">
    <location>
        <begin position="272"/>
        <end position="295"/>
    </location>
</feature>
<dbReference type="Proteomes" id="UP000507470">
    <property type="component" value="Unassembled WGS sequence"/>
</dbReference>
<dbReference type="GO" id="GO:0008270">
    <property type="term" value="F:zinc ion binding"/>
    <property type="evidence" value="ECO:0007669"/>
    <property type="project" value="UniProtKB-KW"/>
</dbReference>
<sequence>MCCLNDASKGGGTTQEVHQIVYASNNSNSWNIGKVLYNGTSLPSEMSFNVVFRYLTYVTLVKGPPSELKICEIGIFGCPPTHYGPLCNTSCPKNCHGPCDLENGYCTSGCTNGWTGDKCEQECQPGDHGKNCLEKCSTNCLLQICNHVTGGCNGGCIDGWQGFNCSEKCPFGQFGKNCSQFCEGCLLGMCDPVNGSCYNTSICNPGYIYGAFCNIACDDGYFGNNCTRLCNCATGNCSAFTGNCPGGCAKGWRGEACDEVKSALQPEESSQAGAIGGGFAAVIIVIIMVAAFIVYKRRFLLTKDTKKDANTGNDYANVNLAVVFDAEEVTVSLPDKRDNGLQIEEYGDGNVYNNVPSEHNVFKYKILIEDLKEAISEKQKEEGFKQEYEVLPRGLVYAHVEGSKAENKDKNRFLTTWPCIKENANKRKQWIVAIRIDEGEFFKIGGNTVVCSKHFRKEDYRWTPNRKCLKPEAVPSVFDWKLNESSRKAPTPRQSLFKKMKVDDREDGDEMVVEESVCEVHNSQSVEHENEMSCDSNIHAGCLEKIEKLEHVVQQKDSELKDKTYELASLNQKLQMERFGVTRFSFDHEMIEFYTGFPTFYLFLIFYSVIKPTATRMKTVYYKSSEEPSNRGRPKSMDPIDELFMFLCRLKCGFLTEALSVRFNIHASTVSRKIITWTNYLYFILGSINIWPSRGKIMEHMPQDFKLQYPNTRVIIDCTEILQKDRLL</sequence>
<gene>
    <name evidence="8" type="ORF">MCOR_4445</name>
</gene>
<dbReference type="PROSITE" id="PS50950">
    <property type="entry name" value="ZF_THAP"/>
    <property type="match status" value="1"/>
</dbReference>
<accession>A0A6J8A5S8</accession>
<dbReference type="Gene3D" id="2.170.300.10">
    <property type="entry name" value="Tie2 ligand-binding domain superfamily"/>
    <property type="match status" value="1"/>
</dbReference>
<dbReference type="AlphaFoldDB" id="A0A6J8A5S8"/>
<dbReference type="InterPro" id="IPR027805">
    <property type="entry name" value="Transposase_HTH_dom"/>
</dbReference>
<feature type="domain" description="THAP-type" evidence="7">
    <location>
        <begin position="391"/>
        <end position="478"/>
    </location>
</feature>
<organism evidence="8 9">
    <name type="scientific">Mytilus coruscus</name>
    <name type="common">Sea mussel</name>
    <dbReference type="NCBI Taxonomy" id="42192"/>
    <lineage>
        <taxon>Eukaryota</taxon>
        <taxon>Metazoa</taxon>
        <taxon>Spiralia</taxon>
        <taxon>Lophotrochozoa</taxon>
        <taxon>Mollusca</taxon>
        <taxon>Bivalvia</taxon>
        <taxon>Autobranchia</taxon>
        <taxon>Pteriomorphia</taxon>
        <taxon>Mytilida</taxon>
        <taxon>Mytiloidea</taxon>
        <taxon>Mytilidae</taxon>
        <taxon>Mytilinae</taxon>
        <taxon>Mytilus</taxon>
    </lineage>
</organism>
<dbReference type="PANTHER" id="PTHR23080">
    <property type="entry name" value="THAP DOMAIN PROTEIN"/>
    <property type="match status" value="1"/>
</dbReference>
<keyword evidence="4 5" id="KW-0238">DNA-binding</keyword>
<evidence type="ECO:0000256" key="4">
    <source>
        <dbReference type="ARBA" id="ARBA00023125"/>
    </source>
</evidence>
<keyword evidence="2 5" id="KW-0863">Zinc-finger</keyword>